<dbReference type="SUPFAM" id="SSF46785">
    <property type="entry name" value="Winged helix' DNA-binding domain"/>
    <property type="match status" value="1"/>
</dbReference>
<dbReference type="Gene3D" id="3.30.450.40">
    <property type="match status" value="1"/>
</dbReference>
<dbReference type="InterPro" id="IPR014757">
    <property type="entry name" value="Tscrpt_reg_IclR_C"/>
</dbReference>
<keyword evidence="3" id="KW-0804">Transcription</keyword>
<dbReference type="Proteomes" id="UP000007127">
    <property type="component" value="Plasmid"/>
</dbReference>
<dbReference type="GO" id="GO:0003677">
    <property type="term" value="F:DNA binding"/>
    <property type="evidence" value="ECO:0007669"/>
    <property type="project" value="UniProtKB-KW"/>
</dbReference>
<protein>
    <submittedName>
        <fullName evidence="6">Transcriptional regulator</fullName>
    </submittedName>
</protein>
<organism evidence="6 7">
    <name type="scientific">Thalassospira xiamenensis M-5 = DSM 17429</name>
    <dbReference type="NCBI Taxonomy" id="1123366"/>
    <lineage>
        <taxon>Bacteria</taxon>
        <taxon>Pseudomonadati</taxon>
        <taxon>Pseudomonadota</taxon>
        <taxon>Alphaproteobacteria</taxon>
        <taxon>Rhodospirillales</taxon>
        <taxon>Thalassospiraceae</taxon>
        <taxon>Thalassospira</taxon>
    </lineage>
</organism>
<dbReference type="PANTHER" id="PTHR30136:SF24">
    <property type="entry name" value="HTH-TYPE TRANSCRIPTIONAL REPRESSOR ALLR"/>
    <property type="match status" value="1"/>
</dbReference>
<sequence length="259" mass="29058">MVEKTKPLKDEHELQAPRSQTLVRGFQIIDAVAERPRNIQEISSVTGLTYGTVHRIVAVLQEQRYLKPERSHGFTLGPRLIELGFAAYSRVDLVQVVRPWLEELSDLTHDTVHLARREGWEVTYLDKLPGARPVEISSRVGGRKPVISTGVGKALLFDEPELVLKQLYEQDGHLLPDRMSQKEWLALMASYRAEGYSYDLGEDEPSIRCVAAPLRDATGKIIAAVSVSSTHEYMSPARMQELIPLVKRIAKSISHELGA</sequence>
<reference evidence="6 7" key="1">
    <citation type="journal article" date="2012" name="J. Bacteriol.">
        <title>Genome sequence of Thalassospira xiamenensis type strain M-5.</title>
        <authorList>
            <person name="Lai Q."/>
            <person name="Shao Z."/>
        </authorList>
    </citation>
    <scope>NUCLEOTIDE SEQUENCE [LARGE SCALE GENOMIC DNA]</scope>
    <source>
        <strain evidence="6 7">M-5</strain>
    </source>
</reference>
<evidence type="ECO:0000259" key="5">
    <source>
        <dbReference type="PROSITE" id="PS51078"/>
    </source>
</evidence>
<feature type="domain" description="HTH iclR-type" evidence="4">
    <location>
        <begin position="19"/>
        <end position="78"/>
    </location>
</feature>
<dbReference type="Pfam" id="PF09339">
    <property type="entry name" value="HTH_IclR"/>
    <property type="match status" value="1"/>
</dbReference>
<keyword evidence="6" id="KW-0614">Plasmid</keyword>
<dbReference type="Gene3D" id="1.10.10.10">
    <property type="entry name" value="Winged helix-like DNA-binding domain superfamily/Winged helix DNA-binding domain"/>
    <property type="match status" value="1"/>
</dbReference>
<dbReference type="InterPro" id="IPR036390">
    <property type="entry name" value="WH_DNA-bd_sf"/>
</dbReference>
<evidence type="ECO:0000313" key="6">
    <source>
        <dbReference type="EMBL" id="AJD54350.1"/>
    </source>
</evidence>
<evidence type="ECO:0000313" key="7">
    <source>
        <dbReference type="Proteomes" id="UP000007127"/>
    </source>
</evidence>
<dbReference type="PROSITE" id="PS51078">
    <property type="entry name" value="ICLR_ED"/>
    <property type="match status" value="1"/>
</dbReference>
<accession>A0AB72UJU8</accession>
<dbReference type="InterPro" id="IPR005471">
    <property type="entry name" value="Tscrpt_reg_IclR_N"/>
</dbReference>
<dbReference type="SUPFAM" id="SSF55781">
    <property type="entry name" value="GAF domain-like"/>
    <property type="match status" value="1"/>
</dbReference>
<dbReference type="InterPro" id="IPR050707">
    <property type="entry name" value="HTH_MetabolicPath_Reg"/>
</dbReference>
<dbReference type="EMBL" id="CP004389">
    <property type="protein sequence ID" value="AJD54350.1"/>
    <property type="molecule type" value="Genomic_DNA"/>
</dbReference>
<dbReference type="SMART" id="SM00346">
    <property type="entry name" value="HTH_ICLR"/>
    <property type="match status" value="1"/>
</dbReference>
<gene>
    <name evidence="6" type="ORF">TH3_21388</name>
</gene>
<keyword evidence="2" id="KW-0238">DNA-binding</keyword>
<evidence type="ECO:0000256" key="3">
    <source>
        <dbReference type="ARBA" id="ARBA00023163"/>
    </source>
</evidence>
<dbReference type="InterPro" id="IPR029016">
    <property type="entry name" value="GAF-like_dom_sf"/>
</dbReference>
<feature type="domain" description="IclR-ED" evidence="5">
    <location>
        <begin position="79"/>
        <end position="259"/>
    </location>
</feature>
<evidence type="ECO:0000256" key="1">
    <source>
        <dbReference type="ARBA" id="ARBA00023015"/>
    </source>
</evidence>
<name>A0AB72UJU8_9PROT</name>
<evidence type="ECO:0000259" key="4">
    <source>
        <dbReference type="PROSITE" id="PS51077"/>
    </source>
</evidence>
<geneLocation type="plasmid" evidence="7"/>
<dbReference type="GO" id="GO:0045892">
    <property type="term" value="P:negative regulation of DNA-templated transcription"/>
    <property type="evidence" value="ECO:0007669"/>
    <property type="project" value="TreeGrafter"/>
</dbReference>
<dbReference type="PANTHER" id="PTHR30136">
    <property type="entry name" value="HELIX-TURN-HELIX TRANSCRIPTIONAL REGULATOR, ICLR FAMILY"/>
    <property type="match status" value="1"/>
</dbReference>
<dbReference type="Pfam" id="PF01614">
    <property type="entry name" value="IclR_C"/>
    <property type="match status" value="1"/>
</dbReference>
<dbReference type="GO" id="GO:0003700">
    <property type="term" value="F:DNA-binding transcription factor activity"/>
    <property type="evidence" value="ECO:0007669"/>
    <property type="project" value="TreeGrafter"/>
</dbReference>
<dbReference type="InterPro" id="IPR036388">
    <property type="entry name" value="WH-like_DNA-bd_sf"/>
</dbReference>
<proteinExistence type="predicted"/>
<evidence type="ECO:0000256" key="2">
    <source>
        <dbReference type="ARBA" id="ARBA00023125"/>
    </source>
</evidence>
<keyword evidence="1" id="KW-0805">Transcription regulation</keyword>
<dbReference type="AlphaFoldDB" id="A0AB72UJU8"/>
<dbReference type="PROSITE" id="PS51077">
    <property type="entry name" value="HTH_ICLR"/>
    <property type="match status" value="1"/>
</dbReference>
<dbReference type="KEGG" id="txi:TH3_21388"/>